<gene>
    <name evidence="1" type="ORF">QFC22_002346</name>
</gene>
<evidence type="ECO:0000313" key="1">
    <source>
        <dbReference type="EMBL" id="KAJ9121725.1"/>
    </source>
</evidence>
<reference evidence="1" key="1">
    <citation type="submission" date="2023-04" db="EMBL/GenBank/DDBJ databases">
        <title>Draft Genome sequencing of Naganishia species isolated from polar environments using Oxford Nanopore Technology.</title>
        <authorList>
            <person name="Leo P."/>
            <person name="Venkateswaran K."/>
        </authorList>
    </citation>
    <scope>NUCLEOTIDE SEQUENCE</scope>
    <source>
        <strain evidence="1">MNA-CCFEE 5425</strain>
    </source>
</reference>
<dbReference type="EMBL" id="JASBWU010000005">
    <property type="protein sequence ID" value="KAJ9121725.1"/>
    <property type="molecule type" value="Genomic_DNA"/>
</dbReference>
<name>A0ACC2XEB3_9TREE</name>
<protein>
    <submittedName>
        <fullName evidence="1">Uncharacterized protein</fullName>
    </submittedName>
</protein>
<evidence type="ECO:0000313" key="2">
    <source>
        <dbReference type="Proteomes" id="UP001243375"/>
    </source>
</evidence>
<keyword evidence="2" id="KW-1185">Reference proteome</keyword>
<proteinExistence type="predicted"/>
<sequence length="1145" mass="128243">MAPPAVAADAETLDLKKTGKRDALIALEKKAQQHWLEQKVFEINAPAPQTATYAEAVDPETRPLTPSEIRAQNPKWLGTFPYPYMNGSLHLGHAFSISKIEFACGFERMLGKRALFPLGFHCTGMPIKSSADKLIREMEMFGEDFSGYQDPEAAEQLSTPTAPQNEKDLVVAAPTSSDPSKAKKGKLAAKSTGLTYQFQIMELLGIPRDEIKRFADPIHWMKYFPPIAQQDCTAVGARIDWRRSFVTSTCGSSLAFLDLQQDLSTKSPPSVAADVNPYYDSFVRWQMNELKAQGRIKFGERYTIYSPKDDQPCMDHDRASGEGVGPQEYTAIKMKVLEWAPAVGEQVKQALKGMQVYMVAATLRPETMYGQTNCFVGTGINYGIYKASETEAYLVTERAARNMAFQGTFDDRGKLHKLAEVSGADLVGTKVNPPFGVIPEIYIVPMEGVLANKGTGVVSCVPSDSPDDYATLMDLRKKAEYYKIQPEWVANDPVPVLNTPNYGDVTAAALVAKLKINSQKDKVQLAEAKDIAYKEGFNFGTMLVGDFKGRPVQEAKPLVRKQMIDAGLAFPYAEPENQVISRSADECVVALCDQWYLDYGVEDWKAKAKILVERMNTFFPEVRHSFDAVLDWLNQWACARSYGLGSKLPWDPQFLVESLSDSTIYMSYYTIANLLQEGSIYGDKTGPLGITPDQLTDEVWRYILQDGPFPEGQSLEKEKAAQLKYNYQYFYPMDVRSSGKDLIPNHLTFCIYIHAALFSEEYWPKAMRANGHLMLNGKKMSKSTGNFLTLGEAVKKFGADATRLTLADAGDELTDANFEELTANASILRLHTSTEWAAEMKAARARGELRTGEYNAHDNAFKLEMDVLNKRTKKAYIDTVYKDSLKYGYYEYQSARDWYREVTLPENGGDGMHADLVFYFLRTSALLAQPFIPHYAEYIWRDILEEPTTVQNALWPEVEGESNEGVLAQLQYMRGVLSNMRSTEAAMTKKKGKGKTITYDPSKPRSARIFVAAKYPAWQDDAIAVLRELYDESSKTVDDKKLREKLQATGLIKDKRIMPFVSMIKRKLATDASALSRSLPYSEIDALTSLLPYIKSSMKLQDVTVISAEDALVQVAKGETQGEGWDKAAIERSEPESPEILFWNC</sequence>
<comment type="caution">
    <text evidence="1">The sequence shown here is derived from an EMBL/GenBank/DDBJ whole genome shotgun (WGS) entry which is preliminary data.</text>
</comment>
<accession>A0ACC2XEB3</accession>
<organism evidence="1 2">
    <name type="scientific">Naganishia vaughanmartiniae</name>
    <dbReference type="NCBI Taxonomy" id="1424756"/>
    <lineage>
        <taxon>Eukaryota</taxon>
        <taxon>Fungi</taxon>
        <taxon>Dikarya</taxon>
        <taxon>Basidiomycota</taxon>
        <taxon>Agaricomycotina</taxon>
        <taxon>Tremellomycetes</taxon>
        <taxon>Filobasidiales</taxon>
        <taxon>Filobasidiaceae</taxon>
        <taxon>Naganishia</taxon>
    </lineage>
</organism>
<dbReference type="Proteomes" id="UP001243375">
    <property type="component" value="Unassembled WGS sequence"/>
</dbReference>